<reference evidence="1 2" key="2">
    <citation type="journal article" date="2022" name="Mol. Ecol. Resour.">
        <title>The genomes of chicory, endive, great burdock and yacon provide insights into Asteraceae paleo-polyploidization history and plant inulin production.</title>
        <authorList>
            <person name="Fan W."/>
            <person name="Wang S."/>
            <person name="Wang H."/>
            <person name="Wang A."/>
            <person name="Jiang F."/>
            <person name="Liu H."/>
            <person name="Zhao H."/>
            <person name="Xu D."/>
            <person name="Zhang Y."/>
        </authorList>
    </citation>
    <scope>NUCLEOTIDE SEQUENCE [LARGE SCALE GENOMIC DNA]</scope>
    <source>
        <strain evidence="2">cv. Yunnan</strain>
        <tissue evidence="1">Leaves</tissue>
    </source>
</reference>
<evidence type="ECO:0000313" key="2">
    <source>
        <dbReference type="Proteomes" id="UP001056120"/>
    </source>
</evidence>
<name>A0ACB9J4K9_9ASTR</name>
<dbReference type="Proteomes" id="UP001056120">
    <property type="component" value="Linkage Group LG05"/>
</dbReference>
<keyword evidence="2" id="KW-1185">Reference proteome</keyword>
<protein>
    <submittedName>
        <fullName evidence="1">Uncharacterized protein</fullName>
    </submittedName>
</protein>
<comment type="caution">
    <text evidence="1">The sequence shown here is derived from an EMBL/GenBank/DDBJ whole genome shotgun (WGS) entry which is preliminary data.</text>
</comment>
<sequence>MSQVCLGLKRSGKCSFGKKLIEWTFCPDSTVAYGGYRKLRLNHTFLVPLAIEISWEGLGLDNSQLVIGCMHTRGSKKSSPLAFDPEIERTLSRNRVLLRENKVIGSPTTPKNIMDPPILTTGQTLPTTTPPIPSSPITNESKPTNTTFPTSTLPPNPLSYQTASTFPPFSHFFPTQGQSSSQQSQPFPFQQDPPITFTTPVQQQQPPSRFQYQQSPAMPFMRVQDDGFDGGYEDEYEGYDEGEYTLGGNGNQTGFQGGVGFVRKPQDIPQAPQGQPRQAGYYQQSFTVVIPQNNQGRTFEVRTNSLQSLPKYKGLATKKPYFHLEAYDSICNTIGGQGFSSDEVKLVLFQFSLEDKAKRWFYTLPSASIYTWAEMQQRFLEEFFMAQKTNDARRSFQQQKGEMFHEAFERFNLMIKNFPHHGIELWELLNAFHEGLNSEDARDLNGGCLFGGVVEGQYEGVNAIQGQGQGGGGRNYNMNSNTYRPGLRNHPNFRYGNPANQSNPNFQGAPQSNFVPRQPYANQGNQGYQRQYQQQTGGPGPSNSSGNEVMDMLRMMQQDMQRRNQLDEVRMQKDEVRDKSIQSLTTHMGQLATEVAELKKGKGQLLSDTKVNPSHSSSRNIPINHVSVLRSGKEFKANLSPGLVDGVVEDITGNESDEDEISPSIVSKDLIVEKEIKKPGLGEILKDKNKEGGPSQVPFPSALIGPELCTQKRQQKVPKQVNLTERVSAVLKGDLPPKLQDPGTPLINIQVGNFQMSRALLDLGAGVSILPGGLYDQYEFGPLKRVETTVVLADLSHKLPRGIVRDVIVKVEEFYYPVDFLVLDYSSVDPSQQQNVILGRPFLNTAHAIIDCRYGTVDMTFGNRKMRLNVFTNVSNSLGGDECFMADLVDRCDPHEYEEDVLKTCVCDFSEQVQVCALRMEEIKQEALAVREGRPPWTHQIESLPFAFLGDNDTLPVIIASNLEKAQEQALLKVLKVLKANKEAIGWTIADLKGIRPSIVMHKIITTEDAKPTREAQRRLNPNLREVVKKEVIKWLDAEKGMEVDKAKIRVISSLPPPKNVKGEQLVKVPILQPPDWSKPFEIMCDASDTTIGAVLGQRIDKKPVAIYYASKTLSEAQLNYTTTEKELLTVVYALDKFRSYIWGSKVIVYSDHSAVRYLMEKKDAKPRLIRWVLLLQEFDLEIRDKKGS</sequence>
<evidence type="ECO:0000313" key="1">
    <source>
        <dbReference type="EMBL" id="KAI3815454.1"/>
    </source>
</evidence>
<proteinExistence type="predicted"/>
<dbReference type="EMBL" id="CM042022">
    <property type="protein sequence ID" value="KAI3815454.1"/>
    <property type="molecule type" value="Genomic_DNA"/>
</dbReference>
<gene>
    <name evidence="1" type="ORF">L1987_15122</name>
</gene>
<reference evidence="2" key="1">
    <citation type="journal article" date="2022" name="Mol. Ecol. Resour.">
        <title>The genomes of chicory, endive, great burdock and yacon provide insights into Asteraceae palaeo-polyploidization history and plant inulin production.</title>
        <authorList>
            <person name="Fan W."/>
            <person name="Wang S."/>
            <person name="Wang H."/>
            <person name="Wang A."/>
            <person name="Jiang F."/>
            <person name="Liu H."/>
            <person name="Zhao H."/>
            <person name="Xu D."/>
            <person name="Zhang Y."/>
        </authorList>
    </citation>
    <scope>NUCLEOTIDE SEQUENCE [LARGE SCALE GENOMIC DNA]</scope>
    <source>
        <strain evidence="2">cv. Yunnan</strain>
    </source>
</reference>
<organism evidence="1 2">
    <name type="scientific">Smallanthus sonchifolius</name>
    <dbReference type="NCBI Taxonomy" id="185202"/>
    <lineage>
        <taxon>Eukaryota</taxon>
        <taxon>Viridiplantae</taxon>
        <taxon>Streptophyta</taxon>
        <taxon>Embryophyta</taxon>
        <taxon>Tracheophyta</taxon>
        <taxon>Spermatophyta</taxon>
        <taxon>Magnoliopsida</taxon>
        <taxon>eudicotyledons</taxon>
        <taxon>Gunneridae</taxon>
        <taxon>Pentapetalae</taxon>
        <taxon>asterids</taxon>
        <taxon>campanulids</taxon>
        <taxon>Asterales</taxon>
        <taxon>Asteraceae</taxon>
        <taxon>Asteroideae</taxon>
        <taxon>Heliantheae alliance</taxon>
        <taxon>Millerieae</taxon>
        <taxon>Smallanthus</taxon>
    </lineage>
</organism>
<accession>A0ACB9J4K9</accession>